<dbReference type="InterPro" id="IPR036188">
    <property type="entry name" value="FAD/NAD-bd_sf"/>
</dbReference>
<evidence type="ECO:0000256" key="7">
    <source>
        <dbReference type="ARBA" id="ARBA00022827"/>
    </source>
</evidence>
<comment type="function">
    <text evidence="10">Catalyzes the last two steps in the biosynthesis of 5-methylaminomethyl-2-thiouridine (mnm(5)s(2)U) at the wobble position (U34) in tRNA. Catalyzes the FAD-dependent demodification of cmnm(5)s(2)U34 to nm(5)s(2)U34, followed by the transfer of a methyl group from S-adenosyl-L-methionine to nm(5)s(2)U34, to form mnm(5)s(2)U34.</text>
</comment>
<keyword evidence="7 10" id="KW-0274">FAD</keyword>
<dbReference type="InterPro" id="IPR023032">
    <property type="entry name" value="tRNA_MAMT_biosynth_bifunc_MnmC"/>
</dbReference>
<dbReference type="EC" id="1.5.-.-" evidence="10"/>
<comment type="similarity">
    <text evidence="10">In the N-terminal section; belongs to the methyltransferase superfamily. tRNA (mnm(5)s(2)U34)-methyltransferase family.</text>
</comment>
<evidence type="ECO:0000256" key="4">
    <source>
        <dbReference type="ARBA" id="ARBA00022679"/>
    </source>
</evidence>
<keyword evidence="5 10" id="KW-0949">S-adenosyl-L-methionine</keyword>
<dbReference type="SUPFAM" id="SSF53335">
    <property type="entry name" value="S-adenosyl-L-methionine-dependent methyltransferases"/>
    <property type="match status" value="1"/>
</dbReference>
<evidence type="ECO:0000256" key="2">
    <source>
        <dbReference type="ARBA" id="ARBA00022603"/>
    </source>
</evidence>
<dbReference type="EC" id="2.1.1.61" evidence="10"/>
<evidence type="ECO:0000256" key="1">
    <source>
        <dbReference type="ARBA" id="ARBA00022490"/>
    </source>
</evidence>
<feature type="region of interest" description="FAD-dependent cmnm(5)s(2)U34 oxidoreductase" evidence="10">
    <location>
        <begin position="257"/>
        <end position="663"/>
    </location>
</feature>
<dbReference type="Gene3D" id="3.50.50.60">
    <property type="entry name" value="FAD/NAD(P)-binding domain"/>
    <property type="match status" value="1"/>
</dbReference>
<dbReference type="EMBL" id="JACIGI010000026">
    <property type="protein sequence ID" value="MBB4287068.1"/>
    <property type="molecule type" value="Genomic_DNA"/>
</dbReference>
<feature type="region of interest" description="tRNA (mnm(5)s(2)U34)-methyltransferase" evidence="10">
    <location>
        <begin position="1"/>
        <end position="237"/>
    </location>
</feature>
<accession>A0A7W6WLT9</accession>
<dbReference type="PANTHER" id="PTHR13847:SF283">
    <property type="entry name" value="TRNA 5-METHYLAMINOMETHYL-2-THIOURIDINE BIOSYNTHESIS BIFUNCTIONAL PROTEIN MNMC"/>
    <property type="match status" value="1"/>
</dbReference>
<evidence type="ECO:0000313" key="13">
    <source>
        <dbReference type="EMBL" id="MBB4287068.1"/>
    </source>
</evidence>
<evidence type="ECO:0000256" key="10">
    <source>
        <dbReference type="HAMAP-Rule" id="MF_01102"/>
    </source>
</evidence>
<dbReference type="Gene3D" id="3.30.9.10">
    <property type="entry name" value="D-Amino Acid Oxidase, subunit A, domain 2"/>
    <property type="match status" value="1"/>
</dbReference>
<evidence type="ECO:0000256" key="5">
    <source>
        <dbReference type="ARBA" id="ARBA00022691"/>
    </source>
</evidence>
<dbReference type="GO" id="GO:0005737">
    <property type="term" value="C:cytoplasm"/>
    <property type="evidence" value="ECO:0007669"/>
    <property type="project" value="UniProtKB-SubCell"/>
</dbReference>
<gene>
    <name evidence="10" type="primary">mnmC</name>
    <name evidence="13" type="ORF">GGD88_002812</name>
</gene>
<dbReference type="GO" id="GO:0002097">
    <property type="term" value="P:tRNA wobble base modification"/>
    <property type="evidence" value="ECO:0007669"/>
    <property type="project" value="UniProtKB-UniRule"/>
</dbReference>
<dbReference type="Pfam" id="PF05430">
    <property type="entry name" value="Methyltransf_30"/>
    <property type="match status" value="1"/>
</dbReference>
<sequence length="663" mass="68031">MTGAGTDWPLRRPRLRWTADGTPESLDFGDVFAARAGAVAEVCHVVLDGLGAPDVWRRPGPFVIGETGFGTGLNLLVCWDLWRRTAPPGARLHWVSVEAFPLSACEAARALARLPALADLAARLVRAWPPALPGLHARALDDRVTLTLALGDVRDALPALTGPVDAWVLDGFAPARNPAMWDAAVLAEVARLSRPGARLATYTAAGAVRRGLSDAGFRVARAPGFGGKRDCLRAVFEAGSSSVPATPHPNGPRIAVIGAGIAGCAVAAALRRRGAGDVVVVDARGHPRDSLPPALLGLLEPRLEKADSPAGRLHAAAASQAIALYDALAAAGLNPWRGPRGVLAADRGRRDDAWRRAVVDRLSWPPERLALLDAATAARTVGTAPPGATALWHPRGGALAPPALLPALLGDTAVMTAAVAAVTPRDDGGWRVCDATGAALLDADAVVLATASDTARLWPAAALPLRPTRGQVSLLRAAGPDAAPRVAVSSGAYATPAIPDGAGGWIRILGATQEPWRPGDPDPYAPRAGDDARIRANLAAVWPALADALASEPTVAALAGLRATTPDHLPLAGPLFDAATVAANQGDALRRTGRAPAPPPAVTGLFTVCGLGSHGLTMAPLVAEMVAAQITGTPWPVTADLGAALCPARFAVRALIRGRPVGA</sequence>
<keyword evidence="9 10" id="KW-0511">Multifunctional enzyme</keyword>
<dbReference type="Gene3D" id="3.40.50.150">
    <property type="entry name" value="Vaccinia Virus protein VP39"/>
    <property type="match status" value="1"/>
</dbReference>
<dbReference type="NCBIfam" id="TIGR03197">
    <property type="entry name" value="MnmC_Cterm"/>
    <property type="match status" value="1"/>
</dbReference>
<dbReference type="PANTHER" id="PTHR13847">
    <property type="entry name" value="SARCOSINE DEHYDROGENASE-RELATED"/>
    <property type="match status" value="1"/>
</dbReference>
<evidence type="ECO:0000313" key="14">
    <source>
        <dbReference type="Proteomes" id="UP000555728"/>
    </source>
</evidence>
<dbReference type="InterPro" id="IPR008471">
    <property type="entry name" value="MnmC-like_methylTransf"/>
</dbReference>
<dbReference type="InterPro" id="IPR047785">
    <property type="entry name" value="tRNA_MNMC2"/>
</dbReference>
<evidence type="ECO:0000259" key="12">
    <source>
        <dbReference type="Pfam" id="PF05430"/>
    </source>
</evidence>
<dbReference type="Pfam" id="PF01266">
    <property type="entry name" value="DAO"/>
    <property type="match status" value="1"/>
</dbReference>
<evidence type="ECO:0000256" key="6">
    <source>
        <dbReference type="ARBA" id="ARBA00022694"/>
    </source>
</evidence>
<dbReference type="SUPFAM" id="SSF51971">
    <property type="entry name" value="Nucleotide-binding domain"/>
    <property type="match status" value="1"/>
</dbReference>
<evidence type="ECO:0000256" key="3">
    <source>
        <dbReference type="ARBA" id="ARBA00022630"/>
    </source>
</evidence>
<dbReference type="GO" id="GO:0050660">
    <property type="term" value="F:flavin adenine dinucleotide binding"/>
    <property type="evidence" value="ECO:0007669"/>
    <property type="project" value="UniProtKB-UniRule"/>
</dbReference>
<keyword evidence="3 10" id="KW-0285">Flavoprotein</keyword>
<dbReference type="GO" id="GO:0016645">
    <property type="term" value="F:oxidoreductase activity, acting on the CH-NH group of donors"/>
    <property type="evidence" value="ECO:0007669"/>
    <property type="project" value="InterPro"/>
</dbReference>
<dbReference type="Proteomes" id="UP000555728">
    <property type="component" value="Unassembled WGS sequence"/>
</dbReference>
<dbReference type="GO" id="GO:0004808">
    <property type="term" value="F:tRNA (5-methylaminomethyl-2-thiouridylate)(34)-methyltransferase activity"/>
    <property type="evidence" value="ECO:0007669"/>
    <property type="project" value="UniProtKB-EC"/>
</dbReference>
<keyword evidence="2 10" id="KW-0489">Methyltransferase</keyword>
<feature type="domain" description="FAD dependent oxidoreductase" evidence="11">
    <location>
        <begin position="253"/>
        <end position="628"/>
    </location>
</feature>
<comment type="subcellular location">
    <subcellularLocation>
        <location evidence="10">Cytoplasm</location>
    </subcellularLocation>
</comment>
<comment type="similarity">
    <text evidence="10">In the C-terminal section; belongs to the DAO family.</text>
</comment>
<dbReference type="InterPro" id="IPR017610">
    <property type="entry name" value="tRNA_S-uridine_synth_MnmC_C"/>
</dbReference>
<evidence type="ECO:0000256" key="9">
    <source>
        <dbReference type="ARBA" id="ARBA00023268"/>
    </source>
</evidence>
<keyword evidence="4 10" id="KW-0808">Transferase</keyword>
<feature type="domain" description="MnmC-like methyltransferase" evidence="12">
    <location>
        <begin position="117"/>
        <end position="235"/>
    </location>
</feature>
<dbReference type="NCBIfam" id="NF033855">
    <property type="entry name" value="tRNA_MNMC2"/>
    <property type="match status" value="1"/>
</dbReference>
<keyword evidence="8 10" id="KW-0560">Oxidoreductase</keyword>
<organism evidence="13 14">
    <name type="scientific">Roseospira goensis</name>
    <dbReference type="NCBI Taxonomy" id="391922"/>
    <lineage>
        <taxon>Bacteria</taxon>
        <taxon>Pseudomonadati</taxon>
        <taxon>Pseudomonadota</taxon>
        <taxon>Alphaproteobacteria</taxon>
        <taxon>Rhodospirillales</taxon>
        <taxon>Rhodospirillaceae</taxon>
        <taxon>Roseospira</taxon>
    </lineage>
</organism>
<name>A0A7W6WLT9_9PROT</name>
<keyword evidence="14" id="KW-1185">Reference proteome</keyword>
<comment type="cofactor">
    <cofactor evidence="10">
        <name>FAD</name>
        <dbReference type="ChEBI" id="CHEBI:57692"/>
    </cofactor>
</comment>
<dbReference type="InterPro" id="IPR029063">
    <property type="entry name" value="SAM-dependent_MTases_sf"/>
</dbReference>
<dbReference type="InterPro" id="IPR006076">
    <property type="entry name" value="FAD-dep_OxRdtase"/>
</dbReference>
<keyword evidence="1 10" id="KW-0963">Cytoplasm</keyword>
<dbReference type="HAMAP" id="MF_01102">
    <property type="entry name" value="MnmC"/>
    <property type="match status" value="1"/>
</dbReference>
<protein>
    <recommendedName>
        <fullName evidence="10">tRNA 5-methylaminomethyl-2-thiouridine biosynthesis bifunctional protein MnmC</fullName>
        <shortName evidence="10">tRNA mnm(5)s(2)U biosynthesis bifunctional protein</shortName>
    </recommendedName>
    <domain>
        <recommendedName>
            <fullName evidence="10">tRNA (mnm(5)s(2)U34)-methyltransferase</fullName>
            <ecNumber evidence="10">2.1.1.61</ecNumber>
        </recommendedName>
    </domain>
    <domain>
        <recommendedName>
            <fullName evidence="10">FAD-dependent cmnm(5)s(2)U34 oxidoreductase</fullName>
            <ecNumber evidence="10">1.5.-.-</ecNumber>
        </recommendedName>
    </domain>
</protein>
<dbReference type="AlphaFoldDB" id="A0A7W6WLT9"/>
<dbReference type="GO" id="GO:0032259">
    <property type="term" value="P:methylation"/>
    <property type="evidence" value="ECO:0007669"/>
    <property type="project" value="UniProtKB-KW"/>
</dbReference>
<comment type="caution">
    <text evidence="13">The sequence shown here is derived from an EMBL/GenBank/DDBJ whole genome shotgun (WGS) entry which is preliminary data.</text>
</comment>
<comment type="catalytic activity">
    <reaction evidence="10">
        <text>5-aminomethyl-2-thiouridine(34) in tRNA + S-adenosyl-L-methionine = 5-methylaminomethyl-2-thiouridine(34) in tRNA + S-adenosyl-L-homocysteine + H(+)</text>
        <dbReference type="Rhea" id="RHEA:19569"/>
        <dbReference type="Rhea" id="RHEA-COMP:10195"/>
        <dbReference type="Rhea" id="RHEA-COMP:10197"/>
        <dbReference type="ChEBI" id="CHEBI:15378"/>
        <dbReference type="ChEBI" id="CHEBI:57856"/>
        <dbReference type="ChEBI" id="CHEBI:59789"/>
        <dbReference type="ChEBI" id="CHEBI:74454"/>
        <dbReference type="ChEBI" id="CHEBI:74455"/>
        <dbReference type="EC" id="2.1.1.61"/>
    </reaction>
</comment>
<evidence type="ECO:0000256" key="8">
    <source>
        <dbReference type="ARBA" id="ARBA00023002"/>
    </source>
</evidence>
<proteinExistence type="inferred from homology"/>
<evidence type="ECO:0000259" key="11">
    <source>
        <dbReference type="Pfam" id="PF01266"/>
    </source>
</evidence>
<dbReference type="RefSeq" id="WP_184436446.1">
    <property type="nucleotide sequence ID" value="NZ_JACIGI010000026.1"/>
</dbReference>
<reference evidence="13 14" key="1">
    <citation type="submission" date="2020-08" db="EMBL/GenBank/DDBJ databases">
        <title>Genome sequencing of Purple Non-Sulfur Bacteria from various extreme environments.</title>
        <authorList>
            <person name="Mayer M."/>
        </authorList>
    </citation>
    <scope>NUCLEOTIDE SEQUENCE [LARGE SCALE GENOMIC DNA]</scope>
    <source>
        <strain evidence="13 14">JA135</strain>
    </source>
</reference>
<keyword evidence="6 10" id="KW-0819">tRNA processing</keyword>